<dbReference type="Proteomes" id="UP000245753">
    <property type="component" value="Unassembled WGS sequence"/>
</dbReference>
<comment type="caution">
    <text evidence="1">The sequence shown here is derived from an EMBL/GenBank/DDBJ whole genome shotgun (WGS) entry which is preliminary data.</text>
</comment>
<organism evidence="1 2">
    <name type="scientific">Bifidobacterium catulorum</name>
    <dbReference type="NCBI Taxonomy" id="1630173"/>
    <lineage>
        <taxon>Bacteria</taxon>
        <taxon>Bacillati</taxon>
        <taxon>Actinomycetota</taxon>
        <taxon>Actinomycetes</taxon>
        <taxon>Bifidobacteriales</taxon>
        <taxon>Bifidobacteriaceae</taxon>
        <taxon>Bifidobacterium</taxon>
    </lineage>
</organism>
<dbReference type="EMBL" id="QFFN01000007">
    <property type="protein sequence ID" value="PWG60114.1"/>
    <property type="molecule type" value="Genomic_DNA"/>
</dbReference>
<reference evidence="1 2" key="1">
    <citation type="journal article" date="2018" name="Int. J. Syst. Evol. Microbiol.">
        <title>Bifidobacterium catulorum sp. nov., a novel taxon from the faeces of the baby common marmoset (Callithrix jacchus).</title>
        <authorList>
            <person name="Modesto M."/>
            <person name="Michelini S."/>
            <person name="Oki K."/>
            <person name="Biavati B."/>
            <person name="Watanabe K."/>
            <person name="Mattarelli P."/>
        </authorList>
    </citation>
    <scope>NUCLEOTIDE SEQUENCE [LARGE SCALE GENOMIC DNA]</scope>
    <source>
        <strain evidence="1 2">MRM 8.19</strain>
    </source>
</reference>
<evidence type="ECO:0000313" key="2">
    <source>
        <dbReference type="Proteomes" id="UP000245753"/>
    </source>
</evidence>
<keyword evidence="2" id="KW-1185">Reference proteome</keyword>
<evidence type="ECO:0000313" key="1">
    <source>
        <dbReference type="EMBL" id="PWG60114.1"/>
    </source>
</evidence>
<dbReference type="SUPFAM" id="SSF53474">
    <property type="entry name" value="alpha/beta-Hydrolases"/>
    <property type="match status" value="1"/>
</dbReference>
<dbReference type="InterPro" id="IPR024499">
    <property type="entry name" value="Mbeg1-like"/>
</dbReference>
<accession>A0A2U2MTI0</accession>
<name>A0A2U2MTI0_9BIFI</name>
<protein>
    <recommendedName>
        <fullName evidence="3">DUF2974 domain-containing protein</fullName>
    </recommendedName>
</protein>
<dbReference type="AlphaFoldDB" id="A0A2U2MTI0"/>
<dbReference type="InterPro" id="IPR029058">
    <property type="entry name" value="AB_hydrolase_fold"/>
</dbReference>
<dbReference type="Gene3D" id="3.40.50.1820">
    <property type="entry name" value="alpha/beta hydrolase"/>
    <property type="match status" value="1"/>
</dbReference>
<sequence>MGNIIDYAHTETRAFGPTDAETRAFGAVDALVLAALSYQKMPGIVPTLDDVEHRYRTVWRRLALFSPRHPLASLRDVVRAPFDGPTLTEIADHLYPADFSVKTGHAGLGDPRLTERLYTGVAASPRFGPIRVAAYEERFSELTQTQFAAVTMLIPMAHGDGHAADPDEPAPTLAIAFRGTDDSFVGWKEDFNMAFQYPIPAQRAAADYVTRVARIWRGPIVLLGHSKGGNLAVYAAMNVDTRIRRRIVRAYSLDGPGFPRDVVAGSAAIESMPPVEKIVPDSSIVGMILETPEPCIVVRSDQKGIMQHLSYSWQIGDDGEFERAPGLKSGSQYFNKALNDWLTGLTYEQRERAVDALFRLLDSTGANSLSSMLPALPKSIPDMVNSFVGLSDEDRRNLLAFVNLLVRAMLMR</sequence>
<dbReference type="Pfam" id="PF11187">
    <property type="entry name" value="Mbeg1-like"/>
    <property type="match status" value="1"/>
</dbReference>
<gene>
    <name evidence="1" type="ORF">DF200_04280</name>
</gene>
<evidence type="ECO:0008006" key="3">
    <source>
        <dbReference type="Google" id="ProtNLM"/>
    </source>
</evidence>
<dbReference type="OrthoDB" id="9769481at2"/>
<proteinExistence type="predicted"/>
<dbReference type="RefSeq" id="WP_109137049.1">
    <property type="nucleotide sequence ID" value="NZ_QFFN01000007.1"/>
</dbReference>